<sequence length="85" mass="9280">MDGSITSEPVATKMLPNARDQNTTLKVSLRTLDFGRQDPGNGLDKEQTLVPMPTGHEPRQVLAELLSSCMAECRQESQAEQGQPV</sequence>
<protein>
    <submittedName>
        <fullName evidence="2">Uncharacterized protein</fullName>
    </submittedName>
</protein>
<accession>A0A0Q3LUS5</accession>
<proteinExistence type="predicted"/>
<dbReference type="AlphaFoldDB" id="A0A0Q3LUS5"/>
<dbReference type="Proteomes" id="UP000051836">
    <property type="component" value="Unassembled WGS sequence"/>
</dbReference>
<evidence type="ECO:0000256" key="1">
    <source>
        <dbReference type="SAM" id="MobiDB-lite"/>
    </source>
</evidence>
<keyword evidence="3" id="KW-1185">Reference proteome</keyword>
<feature type="region of interest" description="Disordered" evidence="1">
    <location>
        <begin position="1"/>
        <end position="21"/>
    </location>
</feature>
<reference evidence="2 3" key="1">
    <citation type="submission" date="2015-10" db="EMBL/GenBank/DDBJ databases">
        <authorList>
            <person name="Gilbert D.G."/>
        </authorList>
    </citation>
    <scope>NUCLEOTIDE SEQUENCE [LARGE SCALE GENOMIC DNA]</scope>
    <source>
        <strain evidence="2">FVVF132</strain>
    </source>
</reference>
<gene>
    <name evidence="2" type="ORF">AAES_159395</name>
</gene>
<dbReference type="EMBL" id="LMAW01003067">
    <property type="protein sequence ID" value="KQK74264.1"/>
    <property type="molecule type" value="Genomic_DNA"/>
</dbReference>
<name>A0A0Q3LUS5_AMAAE</name>
<feature type="region of interest" description="Disordered" evidence="1">
    <location>
        <begin position="33"/>
        <end position="55"/>
    </location>
</feature>
<comment type="caution">
    <text evidence="2">The sequence shown here is derived from an EMBL/GenBank/DDBJ whole genome shotgun (WGS) entry which is preliminary data.</text>
</comment>
<evidence type="ECO:0000313" key="3">
    <source>
        <dbReference type="Proteomes" id="UP000051836"/>
    </source>
</evidence>
<organism evidence="2 3">
    <name type="scientific">Amazona aestiva</name>
    <name type="common">Blue-fronted Amazon parrot</name>
    <dbReference type="NCBI Taxonomy" id="12930"/>
    <lineage>
        <taxon>Eukaryota</taxon>
        <taxon>Metazoa</taxon>
        <taxon>Chordata</taxon>
        <taxon>Craniata</taxon>
        <taxon>Vertebrata</taxon>
        <taxon>Euteleostomi</taxon>
        <taxon>Archelosauria</taxon>
        <taxon>Archosauria</taxon>
        <taxon>Dinosauria</taxon>
        <taxon>Saurischia</taxon>
        <taxon>Theropoda</taxon>
        <taxon>Coelurosauria</taxon>
        <taxon>Aves</taxon>
        <taxon>Neognathae</taxon>
        <taxon>Neoaves</taxon>
        <taxon>Telluraves</taxon>
        <taxon>Australaves</taxon>
        <taxon>Psittaciformes</taxon>
        <taxon>Psittacidae</taxon>
        <taxon>Amazona</taxon>
    </lineage>
</organism>
<evidence type="ECO:0000313" key="2">
    <source>
        <dbReference type="EMBL" id="KQK74264.1"/>
    </source>
</evidence>